<dbReference type="InterPro" id="IPR028082">
    <property type="entry name" value="Peripla_BP_I"/>
</dbReference>
<dbReference type="InterPro" id="IPR025997">
    <property type="entry name" value="SBP_2_dom"/>
</dbReference>
<evidence type="ECO:0000256" key="2">
    <source>
        <dbReference type="ARBA" id="ARBA00007639"/>
    </source>
</evidence>
<comment type="caution">
    <text evidence="6">The sequence shown here is derived from an EMBL/GenBank/DDBJ whole genome shotgun (WGS) entry which is preliminary data.</text>
</comment>
<dbReference type="GO" id="GO:0030246">
    <property type="term" value="F:carbohydrate binding"/>
    <property type="evidence" value="ECO:0007669"/>
    <property type="project" value="UniProtKB-ARBA"/>
</dbReference>
<dbReference type="EMBL" id="JAAGWZ010000005">
    <property type="protein sequence ID" value="NEM92557.1"/>
    <property type="molecule type" value="Genomic_DNA"/>
</dbReference>
<name>A0A7C9TRY2_9MICO</name>
<dbReference type="PROSITE" id="PS51257">
    <property type="entry name" value="PROKAR_LIPOPROTEIN"/>
    <property type="match status" value="1"/>
</dbReference>
<keyword evidence="3 4" id="KW-0732">Signal</keyword>
<dbReference type="Proteomes" id="UP000479756">
    <property type="component" value="Unassembled WGS sequence"/>
</dbReference>
<evidence type="ECO:0000256" key="1">
    <source>
        <dbReference type="ARBA" id="ARBA00004196"/>
    </source>
</evidence>
<dbReference type="SUPFAM" id="SSF53822">
    <property type="entry name" value="Periplasmic binding protein-like I"/>
    <property type="match status" value="1"/>
</dbReference>
<evidence type="ECO:0000313" key="6">
    <source>
        <dbReference type="EMBL" id="NEM92557.1"/>
    </source>
</evidence>
<keyword evidence="7" id="KW-1185">Reference proteome</keyword>
<dbReference type="Pfam" id="PF13407">
    <property type="entry name" value="Peripla_BP_4"/>
    <property type="match status" value="1"/>
</dbReference>
<dbReference type="Gene3D" id="3.40.50.2300">
    <property type="match status" value="2"/>
</dbReference>
<dbReference type="RefSeq" id="WP_163474604.1">
    <property type="nucleotide sequence ID" value="NZ_JAAGWZ010000005.1"/>
</dbReference>
<evidence type="ECO:0000313" key="7">
    <source>
        <dbReference type="Proteomes" id="UP000479756"/>
    </source>
</evidence>
<evidence type="ECO:0000256" key="4">
    <source>
        <dbReference type="SAM" id="SignalP"/>
    </source>
</evidence>
<evidence type="ECO:0000256" key="3">
    <source>
        <dbReference type="ARBA" id="ARBA00022729"/>
    </source>
</evidence>
<feature type="domain" description="Periplasmic binding protein" evidence="5">
    <location>
        <begin position="53"/>
        <end position="310"/>
    </location>
</feature>
<comment type="similarity">
    <text evidence="2">Belongs to the bacterial solute-binding protein 2 family.</text>
</comment>
<protein>
    <submittedName>
        <fullName evidence="6">Sugar ABC transporter substrate-binding protein</fullName>
    </submittedName>
</protein>
<dbReference type="PANTHER" id="PTHR46847:SF3">
    <property type="entry name" value="GALACTOFURANOSE-BINDING PROTEIN YTFQ"/>
    <property type="match status" value="1"/>
</dbReference>
<gene>
    <name evidence="6" type="ORF">G3T37_14490</name>
</gene>
<sequence>MMLRRSAVIVAVAAAGLLLAGCSGPGASTGSGGASGGASALPANCKSDKPTLAVSLPNTVNPYYVAMRQSFIDNGAKAGFTVKVAIANDSDSSQLAQVQSFIQQNVCVVALNPVTSGPGAAEVNLLTKAHIPVFTVNIDADRDQVKSGGGSIVEYVGADQKEGGKVMADAALEDLGSKPAVVGIAGEPNETVTVDRDKAFEAEITAKSSTSKVVASVDTKVDPQVSLQVVTEMLQGHPEINTVFADTGPAAVGSIQAIKQLGLSGKVTLYAFCAANTKLDSVLYRGCAAQQPSLYAQIVADNAAKFIKGETVPEMVFQPVKVFTEGQQPAEDELG</sequence>
<accession>A0A7C9TRY2</accession>
<dbReference type="PANTHER" id="PTHR46847">
    <property type="entry name" value="D-ALLOSE-BINDING PERIPLASMIC PROTEIN-RELATED"/>
    <property type="match status" value="1"/>
</dbReference>
<reference evidence="6 7" key="1">
    <citation type="journal article" date="2014" name="Int. J. Syst. Evol. Microbiol.">
        <title>Description of Galbitalea soli gen. nov., sp. nov., and Frondihabitans sucicola sp. nov.</title>
        <authorList>
            <person name="Kim S.J."/>
            <person name="Lim J.M."/>
            <person name="Ahn J.H."/>
            <person name="Weon H.Y."/>
            <person name="Hamada M."/>
            <person name="Suzuki K."/>
            <person name="Ahn T.Y."/>
            <person name="Kwon S.W."/>
        </authorList>
    </citation>
    <scope>NUCLEOTIDE SEQUENCE [LARGE SCALE GENOMIC DNA]</scope>
    <source>
        <strain evidence="6 7">NBRC 108727</strain>
    </source>
</reference>
<dbReference type="AlphaFoldDB" id="A0A7C9TRY2"/>
<comment type="subcellular location">
    <subcellularLocation>
        <location evidence="1">Cell envelope</location>
    </subcellularLocation>
</comment>
<feature type="signal peptide" evidence="4">
    <location>
        <begin position="1"/>
        <end position="20"/>
    </location>
</feature>
<evidence type="ECO:0000259" key="5">
    <source>
        <dbReference type="Pfam" id="PF13407"/>
    </source>
</evidence>
<dbReference type="GO" id="GO:0030313">
    <property type="term" value="C:cell envelope"/>
    <property type="evidence" value="ECO:0007669"/>
    <property type="project" value="UniProtKB-SubCell"/>
</dbReference>
<proteinExistence type="inferred from homology"/>
<organism evidence="6 7">
    <name type="scientific">Galbitalea soli</name>
    <dbReference type="NCBI Taxonomy" id="1268042"/>
    <lineage>
        <taxon>Bacteria</taxon>
        <taxon>Bacillati</taxon>
        <taxon>Actinomycetota</taxon>
        <taxon>Actinomycetes</taxon>
        <taxon>Micrococcales</taxon>
        <taxon>Microbacteriaceae</taxon>
        <taxon>Galbitalea</taxon>
    </lineage>
</organism>
<feature type="chain" id="PRO_5039363827" evidence="4">
    <location>
        <begin position="21"/>
        <end position="335"/>
    </location>
</feature>